<dbReference type="InterPro" id="IPR038186">
    <property type="entry name" value="CHAD_dom_sf"/>
</dbReference>
<accession>A0AAP5AH06</accession>
<dbReference type="SMART" id="SM00880">
    <property type="entry name" value="CHAD"/>
    <property type="match status" value="1"/>
</dbReference>
<dbReference type="PANTHER" id="PTHR39339">
    <property type="entry name" value="SLR1444 PROTEIN"/>
    <property type="match status" value="1"/>
</dbReference>
<dbReference type="RefSeq" id="WP_307106987.1">
    <property type="nucleotide sequence ID" value="NZ_JAUTAS010000001.1"/>
</dbReference>
<organism evidence="2 3">
    <name type="scientific">Stenotrophomonas rhizophila</name>
    <dbReference type="NCBI Taxonomy" id="216778"/>
    <lineage>
        <taxon>Bacteria</taxon>
        <taxon>Pseudomonadati</taxon>
        <taxon>Pseudomonadota</taxon>
        <taxon>Gammaproteobacteria</taxon>
        <taxon>Lysobacterales</taxon>
        <taxon>Lysobacteraceae</taxon>
        <taxon>Stenotrophomonas</taxon>
    </lineage>
</organism>
<protein>
    <submittedName>
        <fullName evidence="2">CHAD domain-containing protein</fullName>
    </submittedName>
</protein>
<evidence type="ECO:0000313" key="3">
    <source>
        <dbReference type="Proteomes" id="UP001226084"/>
    </source>
</evidence>
<reference evidence="2" key="1">
    <citation type="submission" date="2023-07" db="EMBL/GenBank/DDBJ databases">
        <title>Functional and genomic diversity of the sorghum phyllosphere microbiome.</title>
        <authorList>
            <person name="Shade A."/>
        </authorList>
    </citation>
    <scope>NUCLEOTIDE SEQUENCE</scope>
    <source>
        <strain evidence="2">SORGH_AS_0457</strain>
    </source>
</reference>
<gene>
    <name evidence="2" type="ORF">QE424_001801</name>
</gene>
<dbReference type="InterPro" id="IPR007899">
    <property type="entry name" value="CHAD_dom"/>
</dbReference>
<dbReference type="PROSITE" id="PS51708">
    <property type="entry name" value="CHAD"/>
    <property type="match status" value="1"/>
</dbReference>
<name>A0AAP5AH06_9GAMM</name>
<feature type="domain" description="CHAD" evidence="1">
    <location>
        <begin position="3"/>
        <end position="262"/>
    </location>
</feature>
<comment type="caution">
    <text evidence="2">The sequence shown here is derived from an EMBL/GenBank/DDBJ whole genome shotgun (WGS) entry which is preliminary data.</text>
</comment>
<dbReference type="Proteomes" id="UP001226084">
    <property type="component" value="Unassembled WGS sequence"/>
</dbReference>
<dbReference type="AlphaFoldDB" id="A0AAP5AH06"/>
<dbReference type="Pfam" id="PF05235">
    <property type="entry name" value="CHAD"/>
    <property type="match status" value="1"/>
</dbReference>
<evidence type="ECO:0000313" key="2">
    <source>
        <dbReference type="EMBL" id="MDQ1108642.1"/>
    </source>
</evidence>
<dbReference type="Gene3D" id="1.40.20.10">
    <property type="entry name" value="CHAD domain"/>
    <property type="match status" value="1"/>
</dbReference>
<proteinExistence type="predicted"/>
<dbReference type="EMBL" id="JAUTAS010000001">
    <property type="protein sequence ID" value="MDQ1108642.1"/>
    <property type="molecule type" value="Genomic_DNA"/>
</dbReference>
<dbReference type="PANTHER" id="PTHR39339:SF1">
    <property type="entry name" value="CHAD DOMAIN-CONTAINING PROTEIN"/>
    <property type="match status" value="1"/>
</dbReference>
<sequence>MLADAPGAVARELLAQDSARVLAALTAPGDQNEGIHAARKAIRRMRAVLALLDEDEFELEREDRSLRRLGKSLSALRDAHVVVEAAKRLQALHPGLAWAAVVGTLEERREGILQHAASIDPQFARRRRTIERVLQRLEAQPWERLRRRHVRAALARSERRVKRAASRAASDGDAEAIHRWRRRVRRLRMQLDAGQALAALGGDAKGHVASSRKAKALHRTSDGLGWLQDLQMLRNLVRRMPAEEGKADVLLQIERQRDEVSP</sequence>
<evidence type="ECO:0000259" key="1">
    <source>
        <dbReference type="PROSITE" id="PS51708"/>
    </source>
</evidence>